<protein>
    <submittedName>
        <fullName evidence="1">Uncharacterized protein</fullName>
    </submittedName>
</protein>
<proteinExistence type="predicted"/>
<sequence>MWVQSGGEQGSECHFGGQFEHGLGEVEDRTVLPVGGGRRYLPAHHLDVAAQMLVPEGGLHHQSLPAVIVVSGGRETGAHGLAHFVVDRAGAVEAPEVGQYFVGHVRVAGHVRAPRAEAYLRQVPVCGQGFQESQGVALQSQDVTYYREVPGYPPEPCAVIAQCRAPFLLVWSRSCSPLLSFPVPPNHAGRGVVLPSPCSTATACGAAVVKARGGRAMPWGGAAVESGWSP</sequence>
<name>A0A9W4H7X7_9ACTN</name>
<comment type="caution">
    <text evidence="1">The sequence shown here is derived from an EMBL/GenBank/DDBJ whole genome shotgun (WGS) entry which is preliminary data.</text>
</comment>
<reference evidence="1" key="1">
    <citation type="submission" date="2021-06" db="EMBL/GenBank/DDBJ databases">
        <authorList>
            <person name="Arsene-Ploetze F."/>
        </authorList>
    </citation>
    <scope>NUCLEOTIDE SEQUENCE</scope>
    <source>
        <strain evidence="1">SBRY1</strain>
    </source>
</reference>
<gene>
    <name evidence="1" type="ORF">SBRY_90301</name>
</gene>
<evidence type="ECO:0000313" key="2">
    <source>
        <dbReference type="Proteomes" id="UP001153328"/>
    </source>
</evidence>
<evidence type="ECO:0000313" key="1">
    <source>
        <dbReference type="EMBL" id="CAG7658550.1"/>
    </source>
</evidence>
<accession>A0A9W4H7X7</accession>
<organism evidence="1 2">
    <name type="scientific">Actinacidiphila bryophytorum</name>
    <dbReference type="NCBI Taxonomy" id="1436133"/>
    <lineage>
        <taxon>Bacteria</taxon>
        <taxon>Bacillati</taxon>
        <taxon>Actinomycetota</taxon>
        <taxon>Actinomycetes</taxon>
        <taxon>Kitasatosporales</taxon>
        <taxon>Streptomycetaceae</taxon>
        <taxon>Actinacidiphila</taxon>
    </lineage>
</organism>
<dbReference type="Proteomes" id="UP001153328">
    <property type="component" value="Unassembled WGS sequence"/>
</dbReference>
<dbReference type="AlphaFoldDB" id="A0A9W4H7X7"/>
<keyword evidence="2" id="KW-1185">Reference proteome</keyword>
<dbReference type="EMBL" id="CAJVAX010000023">
    <property type="protein sequence ID" value="CAG7658550.1"/>
    <property type="molecule type" value="Genomic_DNA"/>
</dbReference>